<name>A0ABR4K373_9EURO</name>
<accession>A0ABR4K373</accession>
<comment type="caution">
    <text evidence="2">The sequence shown here is derived from an EMBL/GenBank/DDBJ whole genome shotgun (WGS) entry which is preliminary data.</text>
</comment>
<dbReference type="Proteomes" id="UP001610444">
    <property type="component" value="Unassembled WGS sequence"/>
</dbReference>
<reference evidence="2 3" key="1">
    <citation type="submission" date="2024-07" db="EMBL/GenBank/DDBJ databases">
        <title>Section-level genome sequencing and comparative genomics of Aspergillus sections Usti and Cavernicolus.</title>
        <authorList>
            <consortium name="Lawrence Berkeley National Laboratory"/>
            <person name="Nybo J.L."/>
            <person name="Vesth T.C."/>
            <person name="Theobald S."/>
            <person name="Frisvad J.C."/>
            <person name="Larsen T.O."/>
            <person name="Kjaerboelling I."/>
            <person name="Rothschild-Mancinelli K."/>
            <person name="Lyhne E.K."/>
            <person name="Kogle M.E."/>
            <person name="Barry K."/>
            <person name="Clum A."/>
            <person name="Na H."/>
            <person name="Ledsgaard L."/>
            <person name="Lin J."/>
            <person name="Lipzen A."/>
            <person name="Kuo A."/>
            <person name="Riley R."/>
            <person name="Mondo S."/>
            <person name="LaButti K."/>
            <person name="Haridas S."/>
            <person name="Pangalinan J."/>
            <person name="Salamov A.A."/>
            <person name="Simmons B.A."/>
            <person name="Magnuson J.K."/>
            <person name="Chen J."/>
            <person name="Drula E."/>
            <person name="Henrissat B."/>
            <person name="Wiebenga A."/>
            <person name="Lubbers R.J."/>
            <person name="Gomes A.C."/>
            <person name="Macurrencykelacurrency M.R."/>
            <person name="Stajich J."/>
            <person name="Grigoriev I.V."/>
            <person name="Mortensen U.H."/>
            <person name="De vries R.P."/>
            <person name="Baker S.E."/>
            <person name="Andersen M.R."/>
        </authorList>
    </citation>
    <scope>NUCLEOTIDE SEQUENCE [LARGE SCALE GENOMIC DNA]</scope>
    <source>
        <strain evidence="2 3">CBS 756.74</strain>
    </source>
</reference>
<feature type="region of interest" description="Disordered" evidence="1">
    <location>
        <begin position="42"/>
        <end position="88"/>
    </location>
</feature>
<protein>
    <submittedName>
        <fullName evidence="2">Uncharacterized protein</fullName>
    </submittedName>
</protein>
<dbReference type="GeneID" id="98151353"/>
<dbReference type="RefSeq" id="XP_070897024.1">
    <property type="nucleotide sequence ID" value="XM_071036189.1"/>
</dbReference>
<dbReference type="EMBL" id="JBFXLR010000033">
    <property type="protein sequence ID" value="KAL2846209.1"/>
    <property type="molecule type" value="Genomic_DNA"/>
</dbReference>
<evidence type="ECO:0000313" key="3">
    <source>
        <dbReference type="Proteomes" id="UP001610444"/>
    </source>
</evidence>
<proteinExistence type="predicted"/>
<gene>
    <name evidence="2" type="ORF">BJX68DRAFT_125512</name>
</gene>
<evidence type="ECO:0000256" key="1">
    <source>
        <dbReference type="SAM" id="MobiDB-lite"/>
    </source>
</evidence>
<sequence length="88" mass="10053">MPSFCSRYSTTTTLKYKPIRFPKHGHRKHHRPMQSFISTFPAQRPLNFQAPAKPARHSSSPRNLSPYRPLAIADSSTSPRASKPGQHW</sequence>
<keyword evidence="3" id="KW-1185">Reference proteome</keyword>
<evidence type="ECO:0000313" key="2">
    <source>
        <dbReference type="EMBL" id="KAL2846209.1"/>
    </source>
</evidence>
<organism evidence="2 3">
    <name type="scientific">Aspergillus pseudodeflectus</name>
    <dbReference type="NCBI Taxonomy" id="176178"/>
    <lineage>
        <taxon>Eukaryota</taxon>
        <taxon>Fungi</taxon>
        <taxon>Dikarya</taxon>
        <taxon>Ascomycota</taxon>
        <taxon>Pezizomycotina</taxon>
        <taxon>Eurotiomycetes</taxon>
        <taxon>Eurotiomycetidae</taxon>
        <taxon>Eurotiales</taxon>
        <taxon>Aspergillaceae</taxon>
        <taxon>Aspergillus</taxon>
        <taxon>Aspergillus subgen. Nidulantes</taxon>
    </lineage>
</organism>